<feature type="chain" id="PRO_5046816845" evidence="1">
    <location>
        <begin position="28"/>
        <end position="217"/>
    </location>
</feature>
<feature type="signal peptide" evidence="1">
    <location>
        <begin position="1"/>
        <end position="27"/>
    </location>
</feature>
<dbReference type="Proteomes" id="UP000760472">
    <property type="component" value="Unassembled WGS sequence"/>
</dbReference>
<sequence length="217" mass="24502">MRVVEMRYLNRWLVLLTLVFTSVTAQASWDEARNAVEQASAEMMKVLENETLKAPEQSEQLISEIESILNPVVDFDYVSKRVMGKFYNRVDEKQQQLFATVFKDTMVRTYAKSLTGFDIVRYEVAPEGQPSPEADKQVVSVNVFSTKGDQYTLVYYMLKEDSGWKLVNVLVDGINLRLNFKNQFSDMVSRTNGDVVKVIADWKAAVAGNGSNGSKGS</sequence>
<protein>
    <submittedName>
        <fullName evidence="2">ABC transporter substrate-binding protein</fullName>
    </submittedName>
</protein>
<organism evidence="2 3">
    <name type="scientific">Amphritea pacifica</name>
    <dbReference type="NCBI Taxonomy" id="2811233"/>
    <lineage>
        <taxon>Bacteria</taxon>
        <taxon>Pseudomonadati</taxon>
        <taxon>Pseudomonadota</taxon>
        <taxon>Gammaproteobacteria</taxon>
        <taxon>Oceanospirillales</taxon>
        <taxon>Oceanospirillaceae</taxon>
        <taxon>Amphritea</taxon>
    </lineage>
</organism>
<name>A0ABS2WAM7_9GAMM</name>
<evidence type="ECO:0000256" key="1">
    <source>
        <dbReference type="SAM" id="SignalP"/>
    </source>
</evidence>
<reference evidence="2 3" key="1">
    <citation type="submission" date="2021-02" db="EMBL/GenBank/DDBJ databases">
        <title>A novel species of genus Amphritea isolated from a fishpond in China.</title>
        <authorList>
            <person name="Lu H."/>
        </authorList>
    </citation>
    <scope>NUCLEOTIDE SEQUENCE [LARGE SCALE GENOMIC DNA]</scope>
    <source>
        <strain evidence="2 3">RP18W</strain>
    </source>
</reference>
<gene>
    <name evidence="2" type="ORF">JW498_15495</name>
</gene>
<dbReference type="Gene3D" id="3.10.450.710">
    <property type="entry name" value="Tgt2/MlaC"/>
    <property type="match status" value="1"/>
</dbReference>
<proteinExistence type="predicted"/>
<dbReference type="PIRSF" id="PIRSF004649">
    <property type="entry name" value="MlaC"/>
    <property type="match status" value="1"/>
</dbReference>
<evidence type="ECO:0000313" key="2">
    <source>
        <dbReference type="EMBL" id="MBN0988774.1"/>
    </source>
</evidence>
<dbReference type="PANTHER" id="PTHR36573:SF1">
    <property type="entry name" value="INTERMEMBRANE PHOSPHOLIPID TRANSPORT SYSTEM BINDING PROTEIN MLAC"/>
    <property type="match status" value="1"/>
</dbReference>
<dbReference type="PANTHER" id="PTHR36573">
    <property type="entry name" value="INTERMEMBRANE PHOSPHOLIPID TRANSPORT SYSTEM BINDING PROTEIN MLAC"/>
    <property type="match status" value="1"/>
</dbReference>
<dbReference type="InterPro" id="IPR008869">
    <property type="entry name" value="MlaC/ttg2D"/>
</dbReference>
<keyword evidence="3" id="KW-1185">Reference proteome</keyword>
<dbReference type="Pfam" id="PF05494">
    <property type="entry name" value="MlaC"/>
    <property type="match status" value="1"/>
</dbReference>
<comment type="caution">
    <text evidence="2">The sequence shown here is derived from an EMBL/GenBank/DDBJ whole genome shotgun (WGS) entry which is preliminary data.</text>
</comment>
<accession>A0ABS2WAM7</accession>
<evidence type="ECO:0000313" key="3">
    <source>
        <dbReference type="Proteomes" id="UP000760472"/>
    </source>
</evidence>
<dbReference type="InterPro" id="IPR042245">
    <property type="entry name" value="Tgt2/MlaC_sf"/>
</dbReference>
<keyword evidence="1" id="KW-0732">Signal</keyword>
<dbReference type="EMBL" id="JAFFZP010000027">
    <property type="protein sequence ID" value="MBN0988774.1"/>
    <property type="molecule type" value="Genomic_DNA"/>
</dbReference>